<dbReference type="Gene3D" id="1.20.58.1610">
    <property type="entry name" value="NADH:ubiquinone/plastoquinone oxidoreductase, chain 3"/>
    <property type="match status" value="1"/>
</dbReference>
<dbReference type="FunFam" id="1.20.58.1610:FF:000004">
    <property type="entry name" value="NADH-quinone oxidoreductase subunit A"/>
    <property type="match status" value="1"/>
</dbReference>
<organism evidence="14">
    <name type="scientific">Mastigias sp</name>
    <dbReference type="NCBI Taxonomy" id="3082107"/>
    <lineage>
        <taxon>Eukaryota</taxon>
        <taxon>Metazoa</taxon>
        <taxon>Cnidaria</taxon>
        <taxon>Scyphozoa</taxon>
        <taxon>Rhizostomeae</taxon>
        <taxon>Mastigiidae</taxon>
        <taxon>Mastigias</taxon>
    </lineage>
</organism>
<evidence type="ECO:0000256" key="1">
    <source>
        <dbReference type="ARBA" id="ARBA00004141"/>
    </source>
</evidence>
<feature type="transmembrane region" description="Helical" evidence="13">
    <location>
        <begin position="86"/>
        <end position="108"/>
    </location>
</feature>
<evidence type="ECO:0000256" key="9">
    <source>
        <dbReference type="ARBA" id="ARBA00023027"/>
    </source>
</evidence>
<feature type="transmembrane region" description="Helical" evidence="13">
    <location>
        <begin position="9"/>
        <end position="30"/>
    </location>
</feature>
<keyword evidence="6 13" id="KW-0812">Transmembrane</keyword>
<comment type="similarity">
    <text evidence="2 13">Belongs to the complex I subunit 3 family.</text>
</comment>
<keyword evidence="9 13" id="KW-0520">NAD</keyword>
<keyword evidence="8 13" id="KW-1133">Transmembrane helix</keyword>
<dbReference type="GO" id="GO:0008137">
    <property type="term" value="F:NADH dehydrogenase (ubiquinone) activity"/>
    <property type="evidence" value="ECO:0007669"/>
    <property type="project" value="UniProtKB-UniRule"/>
</dbReference>
<keyword evidence="13" id="KW-0679">Respiratory chain</keyword>
<evidence type="ECO:0000256" key="2">
    <source>
        <dbReference type="ARBA" id="ARBA00008472"/>
    </source>
</evidence>
<keyword evidence="5 13" id="KW-0813">Transport</keyword>
<dbReference type="EMBL" id="OR400204">
    <property type="protein sequence ID" value="WOE91039.1"/>
    <property type="molecule type" value="Genomic_DNA"/>
</dbReference>
<dbReference type="InterPro" id="IPR038430">
    <property type="entry name" value="NDAH_ubi_oxred_su3_sf"/>
</dbReference>
<reference evidence="14" key="2">
    <citation type="submission" date="2023-08" db="EMBL/GenBank/DDBJ databases">
        <authorList>
            <person name="Ling M.K."/>
            <person name="Yap N.W.L."/>
            <person name="Iesa I."/>
            <person name="Yip Z.T."/>
            <person name="Huang D."/>
            <person name="Quek Z.B.R."/>
        </authorList>
    </citation>
    <scope>NUCLEOTIDE SEQUENCE</scope>
</reference>
<evidence type="ECO:0000256" key="6">
    <source>
        <dbReference type="ARBA" id="ARBA00022692"/>
    </source>
</evidence>
<keyword evidence="13 14" id="KW-0496">Mitochondrion</keyword>
<feature type="transmembrane region" description="Helical" evidence="13">
    <location>
        <begin position="57"/>
        <end position="79"/>
    </location>
</feature>
<evidence type="ECO:0000256" key="7">
    <source>
        <dbReference type="ARBA" id="ARBA00022967"/>
    </source>
</evidence>
<name>A0AAU0H0B6_9CNID</name>
<gene>
    <name evidence="14" type="primary">nad3</name>
</gene>
<evidence type="ECO:0000256" key="5">
    <source>
        <dbReference type="ARBA" id="ARBA00022448"/>
    </source>
</evidence>
<dbReference type="PANTHER" id="PTHR11058:SF9">
    <property type="entry name" value="NADH-UBIQUINONE OXIDOREDUCTASE CHAIN 3"/>
    <property type="match status" value="1"/>
</dbReference>
<evidence type="ECO:0000256" key="3">
    <source>
        <dbReference type="ARBA" id="ARBA00012944"/>
    </source>
</evidence>
<accession>A0AAU0H0B6</accession>
<dbReference type="GO" id="GO:0030964">
    <property type="term" value="C:NADH dehydrogenase complex"/>
    <property type="evidence" value="ECO:0007669"/>
    <property type="project" value="TreeGrafter"/>
</dbReference>
<dbReference type="PANTHER" id="PTHR11058">
    <property type="entry name" value="NADH-UBIQUINONE OXIDOREDUCTASE CHAIN 3"/>
    <property type="match status" value="1"/>
</dbReference>
<geneLocation type="mitochondrion" evidence="14"/>
<dbReference type="AlphaFoldDB" id="A0AAU0H0B6"/>
<evidence type="ECO:0000256" key="8">
    <source>
        <dbReference type="ARBA" id="ARBA00022989"/>
    </source>
</evidence>
<keyword evidence="11 13" id="KW-0472">Membrane</keyword>
<keyword evidence="13" id="KW-0249">Electron transport</keyword>
<dbReference type="Pfam" id="PF00507">
    <property type="entry name" value="Oxidored_q4"/>
    <property type="match status" value="1"/>
</dbReference>
<dbReference type="InterPro" id="IPR000440">
    <property type="entry name" value="NADH_UbQ/plastoQ_OxRdtase_su3"/>
</dbReference>
<dbReference type="EC" id="7.1.1.2" evidence="3 13"/>
<comment type="catalytic activity">
    <reaction evidence="12 13">
        <text>a ubiquinone + NADH + 5 H(+)(in) = a ubiquinol + NAD(+) + 4 H(+)(out)</text>
        <dbReference type="Rhea" id="RHEA:29091"/>
        <dbReference type="Rhea" id="RHEA-COMP:9565"/>
        <dbReference type="Rhea" id="RHEA-COMP:9566"/>
        <dbReference type="ChEBI" id="CHEBI:15378"/>
        <dbReference type="ChEBI" id="CHEBI:16389"/>
        <dbReference type="ChEBI" id="CHEBI:17976"/>
        <dbReference type="ChEBI" id="CHEBI:57540"/>
        <dbReference type="ChEBI" id="CHEBI:57945"/>
        <dbReference type="EC" id="7.1.1.2"/>
    </reaction>
</comment>
<reference evidence="14" key="1">
    <citation type="journal article" date="2023" name="IScience">
        <title>Revisiting mitogenome evolution in Medusozoa with eight new mitochondrial genomes.</title>
        <authorList>
            <person name="Ling M.K."/>
            <person name="Yap N.W.L."/>
            <person name="Iesa I.B."/>
            <person name="Yip Z.T."/>
            <person name="Huang D."/>
            <person name="Quek Z.B.R."/>
        </authorList>
    </citation>
    <scope>NUCLEOTIDE SEQUENCE</scope>
</reference>
<comment type="function">
    <text evidence="13">Core subunit of the mitochondrial membrane respiratory chain NADH dehydrogenase (Complex I) which catalyzes electron transfer from NADH through the respiratory chain, using ubiquinone as an electron acceptor. Essential for the catalytic activity of complex I.</text>
</comment>
<keyword evidence="10 13" id="KW-0830">Ubiquinone</keyword>
<proteinExistence type="inferred from homology"/>
<evidence type="ECO:0000313" key="14">
    <source>
        <dbReference type="EMBL" id="WOE91039.1"/>
    </source>
</evidence>
<protein>
    <recommendedName>
        <fullName evidence="4 13">NADH-ubiquinone oxidoreductase chain 3</fullName>
        <ecNumber evidence="3 13">7.1.1.2</ecNumber>
    </recommendedName>
</protein>
<evidence type="ECO:0000256" key="10">
    <source>
        <dbReference type="ARBA" id="ARBA00023075"/>
    </source>
</evidence>
<evidence type="ECO:0000256" key="13">
    <source>
        <dbReference type="RuleBase" id="RU003640"/>
    </source>
</evidence>
<evidence type="ECO:0000256" key="4">
    <source>
        <dbReference type="ARBA" id="ARBA00021007"/>
    </source>
</evidence>
<comment type="subcellular location">
    <subcellularLocation>
        <location evidence="1">Membrane</location>
        <topology evidence="1">Multi-pass membrane protein</topology>
    </subcellularLocation>
    <subcellularLocation>
        <location evidence="13">Mitochondrion membrane</location>
        <topology evidence="13">Multi-pass membrane protein</topology>
    </subcellularLocation>
</comment>
<dbReference type="GO" id="GO:0031966">
    <property type="term" value="C:mitochondrial membrane"/>
    <property type="evidence" value="ECO:0007669"/>
    <property type="project" value="UniProtKB-SubCell"/>
</dbReference>
<evidence type="ECO:0000256" key="12">
    <source>
        <dbReference type="ARBA" id="ARBA00049551"/>
    </source>
</evidence>
<sequence length="119" mass="13558">MTFITFQKILIILVISTLLSIIIGLASYLLSDTSPDKEKTSVYECGFTPYDNPGSPISVRFFLIGILFLVFDLEISLLFPWSISSYAANLIGTWTVFFFLIILTWGLIYEWIQGGLEWE</sequence>
<keyword evidence="7 13" id="KW-1278">Translocase</keyword>
<evidence type="ECO:0000256" key="11">
    <source>
        <dbReference type="ARBA" id="ARBA00023136"/>
    </source>
</evidence>